<sequence length="59" mass="6996">MINPYETTCEIISDLQDLFLKCLESVRPGKSYKHNFKKRNKKFHSAYRQFNSTALSRVL</sequence>
<gene>
    <name evidence="1" type="ORF">N47_E48730</name>
</gene>
<dbReference type="EMBL" id="FR695877">
    <property type="protein sequence ID" value="CBX31361.1"/>
    <property type="molecule type" value="Genomic_DNA"/>
</dbReference>
<reference evidence="1" key="1">
    <citation type="journal article" date="2011" name="Environ. Microbiol.">
        <title>Genomic insights into the metabolic potential of the polycyclic aromatic hydrocarbon degrading sulfate-reducing Deltaproteobacterium N47.</title>
        <authorList>
            <person name="Bergmann F."/>
            <person name="Selesi D."/>
            <person name="Weinmaier T."/>
            <person name="Tischler P."/>
            <person name="Rattei T."/>
            <person name="Meckenstock R.U."/>
        </authorList>
    </citation>
    <scope>NUCLEOTIDE SEQUENCE</scope>
</reference>
<evidence type="ECO:0000313" key="1">
    <source>
        <dbReference type="EMBL" id="CBX31361.1"/>
    </source>
</evidence>
<protein>
    <submittedName>
        <fullName evidence="1">Uncharacterized protein</fullName>
    </submittedName>
</protein>
<proteinExistence type="predicted"/>
<accession>E1YJA7</accession>
<organism evidence="1">
    <name type="scientific">uncultured Desulfobacterium sp</name>
    <dbReference type="NCBI Taxonomy" id="201089"/>
    <lineage>
        <taxon>Bacteria</taxon>
        <taxon>Pseudomonadati</taxon>
        <taxon>Thermodesulfobacteriota</taxon>
        <taxon>Desulfobacteria</taxon>
        <taxon>Desulfobacterales</taxon>
        <taxon>Desulfobacteriaceae</taxon>
        <taxon>Desulfobacterium</taxon>
        <taxon>environmental samples</taxon>
    </lineage>
</organism>
<dbReference type="AlphaFoldDB" id="E1YJA7"/>
<name>E1YJA7_9BACT</name>